<evidence type="ECO:0008006" key="4">
    <source>
        <dbReference type="Google" id="ProtNLM"/>
    </source>
</evidence>
<protein>
    <recommendedName>
        <fullName evidence="4">Secreted protein</fullName>
    </recommendedName>
</protein>
<dbReference type="EMBL" id="CM017617">
    <property type="protein sequence ID" value="TYI13447.1"/>
    <property type="molecule type" value="Genomic_DNA"/>
</dbReference>
<dbReference type="Proteomes" id="UP000322667">
    <property type="component" value="Chromosome A08"/>
</dbReference>
<feature type="signal peptide" evidence="1">
    <location>
        <begin position="1"/>
        <end position="28"/>
    </location>
</feature>
<gene>
    <name evidence="2" type="ORF">ES332_A08G059400v1</name>
</gene>
<dbReference type="AlphaFoldDB" id="A0A5D2PB77"/>
<sequence length="73" mass="8084">MGNFLSIFSPCKLFMLFFFSQVFPGILCTRDVPQVASRRLGGRNESMNSAASQEIQTYQATKLSGESVLEEAT</sequence>
<keyword evidence="1" id="KW-0732">Signal</keyword>
<organism evidence="2 3">
    <name type="scientific">Gossypium tomentosum</name>
    <name type="common">Hawaiian cotton</name>
    <name type="synonym">Gossypium sandvicense</name>
    <dbReference type="NCBI Taxonomy" id="34277"/>
    <lineage>
        <taxon>Eukaryota</taxon>
        <taxon>Viridiplantae</taxon>
        <taxon>Streptophyta</taxon>
        <taxon>Embryophyta</taxon>
        <taxon>Tracheophyta</taxon>
        <taxon>Spermatophyta</taxon>
        <taxon>Magnoliopsida</taxon>
        <taxon>eudicotyledons</taxon>
        <taxon>Gunneridae</taxon>
        <taxon>Pentapetalae</taxon>
        <taxon>rosids</taxon>
        <taxon>malvids</taxon>
        <taxon>Malvales</taxon>
        <taxon>Malvaceae</taxon>
        <taxon>Malvoideae</taxon>
        <taxon>Gossypium</taxon>
    </lineage>
</organism>
<evidence type="ECO:0000313" key="3">
    <source>
        <dbReference type="Proteomes" id="UP000322667"/>
    </source>
</evidence>
<reference evidence="2 3" key="1">
    <citation type="submission" date="2019-07" db="EMBL/GenBank/DDBJ databases">
        <title>WGS assembly of Gossypium tomentosum.</title>
        <authorList>
            <person name="Chen Z.J."/>
            <person name="Sreedasyam A."/>
            <person name="Ando A."/>
            <person name="Song Q."/>
            <person name="De L."/>
            <person name="Hulse-Kemp A."/>
            <person name="Ding M."/>
            <person name="Ye W."/>
            <person name="Kirkbride R."/>
            <person name="Jenkins J."/>
            <person name="Plott C."/>
            <person name="Lovell J."/>
            <person name="Lin Y.-M."/>
            <person name="Vaughn R."/>
            <person name="Liu B."/>
            <person name="Li W."/>
            <person name="Simpson S."/>
            <person name="Scheffler B."/>
            <person name="Saski C."/>
            <person name="Grover C."/>
            <person name="Hu G."/>
            <person name="Conover J."/>
            <person name="Carlson J."/>
            <person name="Shu S."/>
            <person name="Boston L."/>
            <person name="Williams M."/>
            <person name="Peterson D."/>
            <person name="Mcgee K."/>
            <person name="Jones D."/>
            <person name="Wendel J."/>
            <person name="Stelly D."/>
            <person name="Grimwood J."/>
            <person name="Schmutz J."/>
        </authorList>
    </citation>
    <scope>NUCLEOTIDE SEQUENCE [LARGE SCALE GENOMIC DNA]</scope>
    <source>
        <strain evidence="2">7179.01</strain>
    </source>
</reference>
<keyword evidence="3" id="KW-1185">Reference proteome</keyword>
<proteinExistence type="predicted"/>
<evidence type="ECO:0000313" key="2">
    <source>
        <dbReference type="EMBL" id="TYI13447.1"/>
    </source>
</evidence>
<evidence type="ECO:0000256" key="1">
    <source>
        <dbReference type="SAM" id="SignalP"/>
    </source>
</evidence>
<accession>A0A5D2PB77</accession>
<feature type="chain" id="PRO_5022903450" description="Secreted protein" evidence="1">
    <location>
        <begin position="29"/>
        <end position="73"/>
    </location>
</feature>
<name>A0A5D2PB77_GOSTO</name>